<proteinExistence type="predicted"/>
<evidence type="ECO:0000313" key="1">
    <source>
        <dbReference type="EMBL" id="JAH32378.1"/>
    </source>
</evidence>
<reference evidence="1" key="2">
    <citation type="journal article" date="2015" name="Fish Shellfish Immunol.">
        <title>Early steps in the European eel (Anguilla anguilla)-Vibrio vulnificus interaction in the gills: Role of the RtxA13 toxin.</title>
        <authorList>
            <person name="Callol A."/>
            <person name="Pajuelo D."/>
            <person name="Ebbesson L."/>
            <person name="Teles M."/>
            <person name="MacKenzie S."/>
            <person name="Amaro C."/>
        </authorList>
    </citation>
    <scope>NUCLEOTIDE SEQUENCE</scope>
</reference>
<protein>
    <submittedName>
        <fullName evidence="1">Uncharacterized protein</fullName>
    </submittedName>
</protein>
<dbReference type="AlphaFoldDB" id="A0A0E9RVS5"/>
<reference evidence="1" key="1">
    <citation type="submission" date="2014-11" db="EMBL/GenBank/DDBJ databases">
        <authorList>
            <person name="Amaro Gonzalez C."/>
        </authorList>
    </citation>
    <scope>NUCLEOTIDE SEQUENCE</scope>
</reference>
<name>A0A0E9RVS5_ANGAN</name>
<dbReference type="EMBL" id="GBXM01076199">
    <property type="protein sequence ID" value="JAH32378.1"/>
    <property type="molecule type" value="Transcribed_RNA"/>
</dbReference>
<organism evidence="1">
    <name type="scientific">Anguilla anguilla</name>
    <name type="common">European freshwater eel</name>
    <name type="synonym">Muraena anguilla</name>
    <dbReference type="NCBI Taxonomy" id="7936"/>
    <lineage>
        <taxon>Eukaryota</taxon>
        <taxon>Metazoa</taxon>
        <taxon>Chordata</taxon>
        <taxon>Craniata</taxon>
        <taxon>Vertebrata</taxon>
        <taxon>Euteleostomi</taxon>
        <taxon>Actinopterygii</taxon>
        <taxon>Neopterygii</taxon>
        <taxon>Teleostei</taxon>
        <taxon>Anguilliformes</taxon>
        <taxon>Anguillidae</taxon>
        <taxon>Anguilla</taxon>
    </lineage>
</organism>
<accession>A0A0E9RVS5</accession>
<sequence>MTGMLDKQKNNGIHSEFHCPGQNKAPFIQGVAQTCSTSCCAGKGVGWGGGALAEVADLNLRAESSSLIHLTLRAVTHSKEY</sequence>